<feature type="region of interest" description="Disordered" evidence="1">
    <location>
        <begin position="771"/>
        <end position="798"/>
    </location>
</feature>
<dbReference type="VEuPathDB" id="ToxoDB:EMWEY_00030070"/>
<evidence type="ECO:0000256" key="2">
    <source>
        <dbReference type="SAM" id="SignalP"/>
    </source>
</evidence>
<name>U6MBE5_EIMMA</name>
<keyword evidence="2" id="KW-0732">Signal</keyword>
<sequence>MLLPGALLLLGFAFPAELRVRGPPGPPATLGPPALVSRGSTASVGGPPKTSSEETSSTRWVLSSKSWVGSDVFLTSKYAFLVGLFLIDIPGVTFRLAALLQEGPLEGGPLLCPLLLKNFVWLALRPLRMHQCVLAEKEEAQWFQREVLTVAADALLHPPAPAAADTAAAETPSLFMGHRGLASTPPLPRASLDGTAVPAAARRRPPDKRRQGTARGASQRGRGQRRRESFKPEAAESRAVAAAAAAAVHERQQAFLLHLLGMDPTTCPTSIELSLCSAAAEANDVLIAGPGSPGREEARSAAATAAAEAKARRSASTLTDVQQQRTHRRPLEALLTYKPRRILKLLGKQHEEAQGGTHSAAEAATVATGETAAATATAAAAAAAKGAGASKKHLRPMLPKALTLERLRRLHKEGIRPEGLRSCLSAALESSAAVTASHDSSAAAAAAAAAATARENAAAAAAKKAPETAAAEAQAQRQLGRRLGGRLLSLRVLPGRRRSTVPSLLHQTEQQQRRQQQKQQQQQQEKQKLQLSVPLPTCPVRLQSYPGTPADPSEVTVSVTSRAGSPSLSLLQCSSLSPCNRVAALPKGGRPQGPPVHSLQAPHFKPQQVRGDEAPGLGPAARKTHRGPPAVVGKSTEGTPHKPFGCRTPGGPSHSVSLAQAFLNLQAQDSQDYGDSDTSEAAAATPARAAEAVTPAAGCRTCSSISTIHPLPYTDEARAAFATAAAAPAVAAAAAAATAHSELKTKDGENVDTPNNCCCCSWLLHLGRRQREVSQPQQQHRSQQQHHQQQQNRQQRRSRDIMVQHLQQGVAKGHSSSYPSKQLMESLRKRQQLLLQQQLPLKGVGIGVLLHRLLRLLLCPRGRGFAAIIDDGVCMQRKQQLLLAALAAAPHLAKLLLILRPFLGLLPLLQHLQQPQQDEQQPADGAAAPRSNSVDTRAAGVQQQQQLLLLRSTSSSK</sequence>
<feature type="region of interest" description="Disordered" evidence="1">
    <location>
        <begin position="609"/>
        <end position="651"/>
    </location>
</feature>
<evidence type="ECO:0000313" key="4">
    <source>
        <dbReference type="Proteomes" id="UP000030763"/>
    </source>
</evidence>
<dbReference type="OMA" id="HQCVLAE"/>
<feature type="region of interest" description="Disordered" evidence="1">
    <location>
        <begin position="178"/>
        <end position="235"/>
    </location>
</feature>
<evidence type="ECO:0000256" key="1">
    <source>
        <dbReference type="SAM" id="MobiDB-lite"/>
    </source>
</evidence>
<protein>
    <recommendedName>
        <fullName evidence="5">SAP domain-containing protein</fullName>
    </recommendedName>
</protein>
<evidence type="ECO:0000313" key="3">
    <source>
        <dbReference type="EMBL" id="CDJ60378.1"/>
    </source>
</evidence>
<dbReference type="OrthoDB" id="348993at2759"/>
<reference evidence="3" key="2">
    <citation type="submission" date="2013-10" db="EMBL/GenBank/DDBJ databases">
        <authorList>
            <person name="Aslett M."/>
        </authorList>
    </citation>
    <scope>NUCLEOTIDE SEQUENCE [LARGE SCALE GENOMIC DNA]</scope>
    <source>
        <strain evidence="3">Weybridge</strain>
    </source>
</reference>
<dbReference type="GeneID" id="25336993"/>
<dbReference type="RefSeq" id="XP_013337028.1">
    <property type="nucleotide sequence ID" value="XM_013481574.1"/>
</dbReference>
<feature type="signal peptide" evidence="2">
    <location>
        <begin position="1"/>
        <end position="18"/>
    </location>
</feature>
<proteinExistence type="predicted"/>
<feature type="region of interest" description="Disordered" evidence="1">
    <location>
        <begin position="916"/>
        <end position="943"/>
    </location>
</feature>
<dbReference type="PANTHER" id="PTHR24330:SF19">
    <property type="entry name" value="MEDIATOR OF RNA POLYMERASE II TRANSCRIPTION SUBUNIT 29"/>
    <property type="match status" value="1"/>
</dbReference>
<feature type="region of interest" description="Disordered" evidence="1">
    <location>
        <begin position="29"/>
        <end position="55"/>
    </location>
</feature>
<reference evidence="3" key="1">
    <citation type="submission" date="2013-10" db="EMBL/GenBank/DDBJ databases">
        <title>Genomic analysis of the causative agents of coccidiosis in chickens.</title>
        <authorList>
            <person name="Reid A.J."/>
            <person name="Blake D."/>
            <person name="Billington K."/>
            <person name="Browne H."/>
            <person name="Dunn M."/>
            <person name="Hung S."/>
            <person name="Kawahara F."/>
            <person name="Miranda-Saavedra D."/>
            <person name="Mourier T."/>
            <person name="Nagra H."/>
            <person name="Otto T.D."/>
            <person name="Rawlings N."/>
            <person name="Sanchez A."/>
            <person name="Sanders M."/>
            <person name="Subramaniam C."/>
            <person name="Tay Y."/>
            <person name="Dear P."/>
            <person name="Doerig C."/>
            <person name="Gruber A."/>
            <person name="Parkinson J."/>
            <person name="Shirley M."/>
            <person name="Wan K.L."/>
            <person name="Berriman M."/>
            <person name="Tomley F."/>
            <person name="Pain A."/>
        </authorList>
    </citation>
    <scope>NUCLEOTIDE SEQUENCE [LARGE SCALE GENOMIC DNA]</scope>
    <source>
        <strain evidence="3">Weybridge</strain>
    </source>
</reference>
<feature type="chain" id="PRO_5004675950" description="SAP domain-containing protein" evidence="2">
    <location>
        <begin position="19"/>
        <end position="957"/>
    </location>
</feature>
<feature type="compositionally biased region" description="Low complexity" evidence="1">
    <location>
        <begin position="774"/>
        <end position="793"/>
    </location>
</feature>
<organism evidence="3 4">
    <name type="scientific">Eimeria maxima</name>
    <name type="common">Coccidian parasite</name>
    <dbReference type="NCBI Taxonomy" id="5804"/>
    <lineage>
        <taxon>Eukaryota</taxon>
        <taxon>Sar</taxon>
        <taxon>Alveolata</taxon>
        <taxon>Apicomplexa</taxon>
        <taxon>Conoidasida</taxon>
        <taxon>Coccidia</taxon>
        <taxon>Eucoccidiorida</taxon>
        <taxon>Eimeriorina</taxon>
        <taxon>Eimeriidae</taxon>
        <taxon>Eimeria</taxon>
    </lineage>
</organism>
<dbReference type="AlphaFoldDB" id="U6MBE5"/>
<evidence type="ECO:0008006" key="5">
    <source>
        <dbReference type="Google" id="ProtNLM"/>
    </source>
</evidence>
<gene>
    <name evidence="3" type="ORF">EMWEY_00030070</name>
</gene>
<feature type="compositionally biased region" description="Basic and acidic residues" evidence="1">
    <location>
        <begin position="226"/>
        <end position="235"/>
    </location>
</feature>
<keyword evidence="4" id="KW-1185">Reference proteome</keyword>
<accession>U6MBE5</accession>
<feature type="compositionally biased region" description="Low complexity" evidence="1">
    <location>
        <begin position="509"/>
        <end position="524"/>
    </location>
</feature>
<dbReference type="Proteomes" id="UP000030763">
    <property type="component" value="Unassembled WGS sequence"/>
</dbReference>
<dbReference type="EMBL" id="HG721839">
    <property type="protein sequence ID" value="CDJ60378.1"/>
    <property type="molecule type" value="Genomic_DNA"/>
</dbReference>
<feature type="region of interest" description="Disordered" evidence="1">
    <location>
        <begin position="498"/>
        <end position="532"/>
    </location>
</feature>
<dbReference type="InterPro" id="IPR052145">
    <property type="entry name" value="Mediator/Homeobox_domain"/>
</dbReference>
<dbReference type="PANTHER" id="PTHR24330">
    <property type="entry name" value="HOMEOBOX PROTEIN BARH-LIKE"/>
    <property type="match status" value="1"/>
</dbReference>